<dbReference type="SUPFAM" id="SSF69360">
    <property type="entry name" value="Cell wall binding repeat"/>
    <property type="match status" value="1"/>
</dbReference>
<reference evidence="2 4" key="2">
    <citation type="submission" date="2018-12" db="EMBL/GenBank/DDBJ databases">
        <authorList>
            <consortium name="Pathogen Informatics"/>
        </authorList>
    </citation>
    <scope>NUCLEOTIDE SEQUENCE [LARGE SCALE GENOMIC DNA]</scope>
    <source>
        <strain evidence="2 4">NCTC13489</strain>
    </source>
</reference>
<dbReference type="OrthoDB" id="5464673at2"/>
<organism evidence="2 4">
    <name type="scientific">Kaistella antarctica</name>
    <dbReference type="NCBI Taxonomy" id="266748"/>
    <lineage>
        <taxon>Bacteria</taxon>
        <taxon>Pseudomonadati</taxon>
        <taxon>Bacteroidota</taxon>
        <taxon>Flavobacteriia</taxon>
        <taxon>Flavobacteriales</taxon>
        <taxon>Weeksellaceae</taxon>
        <taxon>Chryseobacterium group</taxon>
        <taxon>Kaistella</taxon>
    </lineage>
</organism>
<evidence type="ECO:0000313" key="3">
    <source>
        <dbReference type="Proteomes" id="UP000028349"/>
    </source>
</evidence>
<dbReference type="KEGG" id="cant:NCTC13489_02814"/>
<evidence type="ECO:0000313" key="4">
    <source>
        <dbReference type="Proteomes" id="UP000270036"/>
    </source>
</evidence>
<dbReference type="PANTHER" id="PTHR37841">
    <property type="entry name" value="GLR2918 PROTEIN"/>
    <property type="match status" value="1"/>
</dbReference>
<protein>
    <submittedName>
        <fullName evidence="2">KWG Leptospira</fullName>
    </submittedName>
</protein>
<sequence length="140" mass="15994">MKQIEPKDVVESFTFYRDENDGKEPTEWNQVTMFNKLGFGVIGIDGNCGAINQEGKIIIPLTYSNLIDFAELESTHILACDQNDKWGYINWKNEILIPFIFSYASVFQDGLATVCKDGKYFIIDTQNEILKQVDGLKKLK</sequence>
<dbReference type="Proteomes" id="UP000028349">
    <property type="component" value="Unassembled WGS sequence"/>
</dbReference>
<dbReference type="EMBL" id="JPEP01000001">
    <property type="protein sequence ID" value="KEY20329.1"/>
    <property type="molecule type" value="Genomic_DNA"/>
</dbReference>
<gene>
    <name evidence="1" type="ORF">HY04_03770</name>
    <name evidence="2" type="ORF">NCTC13489_02814</name>
</gene>
<keyword evidence="3" id="KW-1185">Reference proteome</keyword>
<proteinExistence type="predicted"/>
<name>A0A3S4YLY2_9FLAO</name>
<evidence type="ECO:0000313" key="2">
    <source>
        <dbReference type="EMBL" id="VEI01544.1"/>
    </source>
</evidence>
<dbReference type="Pfam" id="PF14903">
    <property type="entry name" value="WG_beta_rep"/>
    <property type="match status" value="2"/>
</dbReference>
<dbReference type="AlphaFoldDB" id="A0A3S4YLY2"/>
<dbReference type="PANTHER" id="PTHR37841:SF1">
    <property type="entry name" value="DUF3298 DOMAIN-CONTAINING PROTEIN"/>
    <property type="match status" value="1"/>
</dbReference>
<dbReference type="InterPro" id="IPR032774">
    <property type="entry name" value="WG_beta_rep"/>
</dbReference>
<dbReference type="STRING" id="266748.HY04_03770"/>
<evidence type="ECO:0000313" key="1">
    <source>
        <dbReference type="EMBL" id="KEY20329.1"/>
    </source>
</evidence>
<accession>A0A3S4YLY2</accession>
<reference evidence="1 3" key="1">
    <citation type="submission" date="2014-07" db="EMBL/GenBank/DDBJ databases">
        <authorList>
            <person name="Pisani N.G."/>
            <person name="Newman J.D."/>
        </authorList>
    </citation>
    <scope>NUCLEOTIDE SEQUENCE [LARGE SCALE GENOMIC DNA]</scope>
    <source>
        <strain evidence="1 3">LMG 24720</strain>
    </source>
</reference>
<dbReference type="Proteomes" id="UP000270036">
    <property type="component" value="Chromosome"/>
</dbReference>
<dbReference type="EMBL" id="LR134441">
    <property type="protein sequence ID" value="VEI01544.1"/>
    <property type="molecule type" value="Genomic_DNA"/>
</dbReference>
<dbReference type="RefSeq" id="WP_034717240.1">
    <property type="nucleotide sequence ID" value="NZ_FOIX01000002.1"/>
</dbReference>